<dbReference type="InterPro" id="IPR005025">
    <property type="entry name" value="FMN_Rdtase-like_dom"/>
</dbReference>
<accession>L9UPV1</accession>
<evidence type="ECO:0000259" key="3">
    <source>
        <dbReference type="Pfam" id="PF03358"/>
    </source>
</evidence>
<dbReference type="Gene3D" id="3.40.50.360">
    <property type="match status" value="1"/>
</dbReference>
<dbReference type="EMBL" id="AOHT01000040">
    <property type="protein sequence ID" value="ELY26193.1"/>
    <property type="molecule type" value="Genomic_DNA"/>
</dbReference>
<dbReference type="OrthoDB" id="9059at2157"/>
<feature type="domain" description="NADPH-dependent FMN reductase-like" evidence="3">
    <location>
        <begin position="9"/>
        <end position="74"/>
    </location>
</feature>
<organism evidence="4 5">
    <name type="scientific">Halogeometricum borinquense (strain ATCC 700274 / DSM 11551 / JCM 10706 / KCTC 4070 / PR3)</name>
    <dbReference type="NCBI Taxonomy" id="469382"/>
    <lineage>
        <taxon>Archaea</taxon>
        <taxon>Methanobacteriati</taxon>
        <taxon>Methanobacteriota</taxon>
        <taxon>Stenosarchaea group</taxon>
        <taxon>Halobacteria</taxon>
        <taxon>Halobacteriales</taxon>
        <taxon>Haloferacaceae</taxon>
        <taxon>Halogeometricum</taxon>
    </lineage>
</organism>
<name>L9UPV1_HALBP</name>
<comment type="cofactor">
    <cofactor evidence="1">
        <name>[4Fe-4S] cluster</name>
        <dbReference type="ChEBI" id="CHEBI:49883"/>
    </cofactor>
</comment>
<evidence type="ECO:0000313" key="5">
    <source>
        <dbReference type="Proteomes" id="UP000011585"/>
    </source>
</evidence>
<sequence>MHRPNETRYHRSYSGTLKNALDYCGRDEFAETTVGLLEVAAGRFPGTAIVHLRHVVRTLHAWTVPTAVAIPDSHTIVTADGITDETIAERTRQLGRELVEYAGVAQYPKGSVQPIAVAEAKQGDS</sequence>
<comment type="similarity">
    <text evidence="2">Belongs to the SsuE family. Isf subfamily.</text>
</comment>
<gene>
    <name evidence="4" type="ORF">C499_12070</name>
</gene>
<dbReference type="GeneID" id="9989407"/>
<protein>
    <submittedName>
        <fullName evidence="4">NADPH-dependent FMN reductase</fullName>
    </submittedName>
</protein>
<dbReference type="AlphaFoldDB" id="L9UPV1"/>
<reference evidence="4 5" key="1">
    <citation type="journal article" date="2014" name="PLoS Genet.">
        <title>Phylogenetically driven sequencing of extremely halophilic archaea reveals strategies for static and dynamic osmo-response.</title>
        <authorList>
            <person name="Becker E.A."/>
            <person name="Seitzer P.M."/>
            <person name="Tritt A."/>
            <person name="Larsen D."/>
            <person name="Krusor M."/>
            <person name="Yao A.I."/>
            <person name="Wu D."/>
            <person name="Madern D."/>
            <person name="Eisen J.A."/>
            <person name="Darling A.E."/>
            <person name="Facciotti M.T."/>
        </authorList>
    </citation>
    <scope>NUCLEOTIDE SEQUENCE [LARGE SCALE GENOMIC DNA]</scope>
    <source>
        <strain evidence="4 5">DSM 11551</strain>
    </source>
</reference>
<dbReference type="Proteomes" id="UP000011585">
    <property type="component" value="Unassembled WGS sequence"/>
</dbReference>
<evidence type="ECO:0000256" key="2">
    <source>
        <dbReference type="ARBA" id="ARBA00038292"/>
    </source>
</evidence>
<proteinExistence type="inferred from homology"/>
<evidence type="ECO:0000313" key="4">
    <source>
        <dbReference type="EMBL" id="ELY26193.1"/>
    </source>
</evidence>
<dbReference type="Pfam" id="PF03358">
    <property type="entry name" value="FMN_red"/>
    <property type="match status" value="1"/>
</dbReference>
<evidence type="ECO:0000256" key="1">
    <source>
        <dbReference type="ARBA" id="ARBA00001966"/>
    </source>
</evidence>
<dbReference type="GO" id="GO:0016491">
    <property type="term" value="F:oxidoreductase activity"/>
    <property type="evidence" value="ECO:0007669"/>
    <property type="project" value="InterPro"/>
</dbReference>
<dbReference type="InterPro" id="IPR029039">
    <property type="entry name" value="Flavoprotein-like_sf"/>
</dbReference>
<dbReference type="PATRIC" id="fig|469382.19.peg.2379"/>
<dbReference type="SUPFAM" id="SSF52218">
    <property type="entry name" value="Flavoproteins"/>
    <property type="match status" value="1"/>
</dbReference>
<dbReference type="RefSeq" id="WP_006055721.1">
    <property type="nucleotide sequence ID" value="NC_014732.1"/>
</dbReference>
<comment type="caution">
    <text evidence="4">The sequence shown here is derived from an EMBL/GenBank/DDBJ whole genome shotgun (WGS) entry which is preliminary data.</text>
</comment>